<dbReference type="PROSITE" id="PS00139">
    <property type="entry name" value="THIOL_PROTEASE_CYS"/>
    <property type="match status" value="1"/>
</dbReference>
<reference evidence="11" key="1">
    <citation type="submission" date="2003-08" db="EMBL/GenBank/DDBJ databases">
        <authorList>
            <person name="Birren B."/>
            <person name="Nusbaum C."/>
            <person name="Abebe A."/>
            <person name="Abouelleil A."/>
            <person name="Adekoya E."/>
            <person name="Ait-zahra M."/>
            <person name="Allen N."/>
            <person name="Allen T."/>
            <person name="An P."/>
            <person name="Anderson M."/>
            <person name="Anderson S."/>
            <person name="Arachchi H."/>
            <person name="Armbruster J."/>
            <person name="Bachantsang P."/>
            <person name="Baldwin J."/>
            <person name="Barry A."/>
            <person name="Bayul T."/>
            <person name="Blitshsteyn B."/>
            <person name="Bloom T."/>
            <person name="Blye J."/>
            <person name="Boguslavskiy L."/>
            <person name="Borowsky M."/>
            <person name="Boukhgalter B."/>
            <person name="Brunache A."/>
            <person name="Butler J."/>
            <person name="Calixte N."/>
            <person name="Calvo S."/>
            <person name="Camarata J."/>
            <person name="Campo K."/>
            <person name="Chang J."/>
            <person name="Cheshatsang Y."/>
            <person name="Citroen M."/>
            <person name="Collymore A."/>
            <person name="Considine T."/>
            <person name="Cook A."/>
            <person name="Cooke P."/>
            <person name="Corum B."/>
            <person name="Cuomo C."/>
            <person name="David R."/>
            <person name="Dawoe T."/>
            <person name="Degray S."/>
            <person name="Dodge S."/>
            <person name="Dooley K."/>
            <person name="Dorje P."/>
            <person name="Dorjee K."/>
            <person name="Dorris L."/>
            <person name="Duffey N."/>
            <person name="Dupes A."/>
            <person name="Elkins T."/>
            <person name="Engels R."/>
            <person name="Erickson J."/>
            <person name="Farina A."/>
            <person name="Faro S."/>
            <person name="Ferreira P."/>
            <person name="Fischer H."/>
            <person name="Fitzgerald M."/>
            <person name="Foley K."/>
            <person name="Gage D."/>
            <person name="Galagan J."/>
            <person name="Gearin G."/>
            <person name="Gnerre S."/>
            <person name="Gnirke A."/>
            <person name="Goyette A."/>
            <person name="Graham J."/>
            <person name="Grandbois E."/>
            <person name="Gyaltsen K."/>
            <person name="Hafez N."/>
            <person name="Hagopian D."/>
            <person name="Hagos B."/>
            <person name="Hall J."/>
            <person name="Hatcher B."/>
            <person name="Heller A."/>
            <person name="Higgins H."/>
            <person name="Honan T."/>
            <person name="Horn A."/>
            <person name="Houde N."/>
            <person name="Hughes L."/>
            <person name="Hulme W."/>
            <person name="Husby E."/>
            <person name="Iliev I."/>
            <person name="Jaffe D."/>
            <person name="Jones C."/>
            <person name="Kamal M."/>
            <person name="Kamat A."/>
            <person name="Kamvysselis M."/>
            <person name="Karlsson E."/>
            <person name="Kells C."/>
            <person name="Kieu A."/>
            <person name="Kisner P."/>
            <person name="Kodira C."/>
            <person name="Kulbokas E."/>
            <person name="Labutti K."/>
            <person name="Lama D."/>
            <person name="Landers T."/>
            <person name="Leger J."/>
            <person name="Levine S."/>
            <person name="Lewis D."/>
            <person name="Lewis T."/>
            <person name="Lindblad-toh K."/>
            <person name="Liu X."/>
            <person name="Lokyitsang T."/>
            <person name="Lokyitsang Y."/>
            <person name="Lucien O."/>
            <person name="Lui A."/>
            <person name="Ma L.J."/>
            <person name="Mabbitt R."/>
            <person name="Macdonald J."/>
            <person name="Maclean C."/>
            <person name="Major J."/>
            <person name="Manning J."/>
            <person name="Marabella R."/>
            <person name="Maru K."/>
            <person name="Matthews C."/>
            <person name="Mauceli E."/>
            <person name="Mccarthy M."/>
            <person name="Mcdonough S."/>
            <person name="Mcghee T."/>
            <person name="Meldrim J."/>
            <person name="Meneus L."/>
            <person name="Mesirov J."/>
            <person name="Mihalev A."/>
            <person name="Mihova T."/>
            <person name="Mikkelsen T."/>
            <person name="Mlenga V."/>
            <person name="Moru K."/>
            <person name="Mozes J."/>
            <person name="Mulrain L."/>
            <person name="Munson G."/>
            <person name="Naylor J."/>
            <person name="Newes C."/>
            <person name="Nguyen C."/>
            <person name="Nguyen N."/>
            <person name="Nguyen T."/>
            <person name="Nicol R."/>
            <person name="Nielsen C."/>
            <person name="Nizzari M."/>
            <person name="Norbu C."/>
            <person name="Norbu N."/>
            <person name="O'donnell P."/>
            <person name="Okoawo O."/>
            <person name="O'leary S."/>
            <person name="Omotosho B."/>
            <person name="O'neill K."/>
            <person name="Osman S."/>
            <person name="Parker S."/>
            <person name="Perrin D."/>
            <person name="Phunkhang P."/>
            <person name="Piqani B."/>
            <person name="Purcell S."/>
            <person name="Rachupka T."/>
            <person name="Ramasamy U."/>
            <person name="Rameau R."/>
            <person name="Ray V."/>
            <person name="Raymond C."/>
            <person name="Retta R."/>
            <person name="Richardson S."/>
            <person name="Rise C."/>
            <person name="Rodriguez J."/>
            <person name="Rogers J."/>
            <person name="Rogov P."/>
            <person name="Rutman M."/>
            <person name="Schupbach R."/>
            <person name="Seaman C."/>
            <person name="Settipalli S."/>
            <person name="Sharpe T."/>
            <person name="Sheridan J."/>
            <person name="Sherpa N."/>
            <person name="Shi J."/>
            <person name="Smirnov S."/>
            <person name="Smith C."/>
            <person name="Sougnez C."/>
            <person name="Spencer B."/>
            <person name="Stalker J."/>
            <person name="Stange-thomann N."/>
            <person name="Stavropoulos S."/>
            <person name="Stetson K."/>
            <person name="Stone C."/>
            <person name="Stone S."/>
            <person name="Stubbs M."/>
            <person name="Talamas J."/>
            <person name="Tchuinga P."/>
            <person name="Tenzing P."/>
            <person name="Tesfaye S."/>
            <person name="Theodore J."/>
            <person name="Thoulutsang Y."/>
            <person name="Topham K."/>
            <person name="Towey S."/>
            <person name="Tsamla T."/>
            <person name="Tsomo N."/>
            <person name="Vallee D."/>
            <person name="Vassiliev H."/>
            <person name="Venkataraman V."/>
            <person name="Vinson J."/>
            <person name="Vo A."/>
            <person name="Wade C."/>
            <person name="Wang S."/>
            <person name="Wangchuk T."/>
            <person name="Wangdi T."/>
            <person name="Whittaker C."/>
            <person name="Wilkinson J."/>
            <person name="Wu Y."/>
            <person name="Wyman D."/>
            <person name="Yadav S."/>
            <person name="Yang S."/>
            <person name="Yang X."/>
            <person name="Yeager S."/>
            <person name="Yee E."/>
            <person name="Young G."/>
            <person name="Zainoun J."/>
            <person name="Zembeck L."/>
            <person name="Zimmer A."/>
            <person name="Zody M."/>
            <person name="Lander E."/>
        </authorList>
    </citation>
    <scope>NUCLEOTIDE SEQUENCE [LARGE SCALE GENOMIC DNA]</scope>
</reference>
<dbReference type="Pfam" id="PF00112">
    <property type="entry name" value="Peptidase_C1"/>
    <property type="match status" value="1"/>
</dbReference>
<dbReference type="PANTHER" id="PTHR12411">
    <property type="entry name" value="CYSTEINE PROTEASE FAMILY C1-RELATED"/>
    <property type="match status" value="1"/>
</dbReference>
<dbReference type="PROSITE" id="PS00639">
    <property type="entry name" value="THIOL_PROTEASE_HIS"/>
    <property type="match status" value="1"/>
</dbReference>
<evidence type="ECO:0008006" key="12">
    <source>
        <dbReference type="Google" id="ProtNLM"/>
    </source>
</evidence>
<feature type="domain" description="Peptidase C1A papain C-terminal" evidence="8">
    <location>
        <begin position="219"/>
        <end position="438"/>
    </location>
</feature>
<dbReference type="PRINTS" id="PR00705">
    <property type="entry name" value="PAPAIN"/>
</dbReference>
<dbReference type="Pfam" id="PF08246">
    <property type="entry name" value="Inhibitor_I29"/>
    <property type="match status" value="1"/>
</dbReference>
<evidence type="ECO:0000256" key="6">
    <source>
        <dbReference type="ARBA" id="ARBA00023157"/>
    </source>
</evidence>
<keyword evidence="4" id="KW-0788">Thiol protease</keyword>
<dbReference type="GO" id="GO:0008234">
    <property type="term" value="F:cysteine-type peptidase activity"/>
    <property type="evidence" value="ECO:0007669"/>
    <property type="project" value="UniProtKB-KW"/>
</dbReference>
<dbReference type="InterPro" id="IPR000668">
    <property type="entry name" value="Peptidase_C1A_C"/>
</dbReference>
<dbReference type="GO" id="GO:0006508">
    <property type="term" value="P:proteolysis"/>
    <property type="evidence" value="ECO:0007669"/>
    <property type="project" value="UniProtKB-KW"/>
</dbReference>
<dbReference type="SUPFAM" id="SSF54001">
    <property type="entry name" value="Cysteine proteinases"/>
    <property type="match status" value="1"/>
</dbReference>
<dbReference type="Ensembl" id="ENSCSAVT00000013965.1">
    <property type="protein sequence ID" value="ENSCSAVP00000013806.1"/>
    <property type="gene ID" value="ENSCSAVG00000008097.1"/>
</dbReference>
<dbReference type="PROSITE" id="PS00640">
    <property type="entry name" value="THIOL_PROTEASE_ASN"/>
    <property type="match status" value="1"/>
</dbReference>
<dbReference type="CDD" id="cd02248">
    <property type="entry name" value="Peptidase_C1A"/>
    <property type="match status" value="1"/>
</dbReference>
<keyword evidence="6" id="KW-1015">Disulfide bond</keyword>
<dbReference type="InterPro" id="IPR013201">
    <property type="entry name" value="Prot_inhib_I29"/>
</dbReference>
<feature type="signal peptide" evidence="7">
    <location>
        <begin position="1"/>
        <end position="18"/>
    </location>
</feature>
<keyword evidence="3" id="KW-0378">Hydrolase</keyword>
<evidence type="ECO:0000259" key="9">
    <source>
        <dbReference type="SMART" id="SM00848"/>
    </source>
</evidence>
<reference evidence="10" key="2">
    <citation type="submission" date="2025-08" db="UniProtKB">
        <authorList>
            <consortium name="Ensembl"/>
        </authorList>
    </citation>
    <scope>IDENTIFICATION</scope>
</reference>
<evidence type="ECO:0000313" key="11">
    <source>
        <dbReference type="Proteomes" id="UP000007875"/>
    </source>
</evidence>
<dbReference type="FunFam" id="3.90.70.10:FF:000039">
    <property type="entry name" value="Cysteine proteinase 2, putative"/>
    <property type="match status" value="1"/>
</dbReference>
<dbReference type="InterPro" id="IPR000169">
    <property type="entry name" value="Pept_cys_AS"/>
</dbReference>
<dbReference type="MEROPS" id="C01.040"/>
<dbReference type="OMA" id="SMWNLYD"/>
<dbReference type="InterPro" id="IPR038765">
    <property type="entry name" value="Papain-like_cys_pep_sf"/>
</dbReference>
<keyword evidence="7" id="KW-0732">Signal</keyword>
<organism evidence="10 11">
    <name type="scientific">Ciona savignyi</name>
    <name type="common">Pacific transparent sea squirt</name>
    <dbReference type="NCBI Taxonomy" id="51511"/>
    <lineage>
        <taxon>Eukaryota</taxon>
        <taxon>Metazoa</taxon>
        <taxon>Chordata</taxon>
        <taxon>Tunicata</taxon>
        <taxon>Ascidiacea</taxon>
        <taxon>Phlebobranchia</taxon>
        <taxon>Cionidae</taxon>
        <taxon>Ciona</taxon>
    </lineage>
</organism>
<dbReference type="SMART" id="SM00848">
    <property type="entry name" value="Inhibitor_I29"/>
    <property type="match status" value="1"/>
</dbReference>
<evidence type="ECO:0000259" key="8">
    <source>
        <dbReference type="SMART" id="SM00645"/>
    </source>
</evidence>
<comment type="similarity">
    <text evidence="1">Belongs to the peptidase C1 family.</text>
</comment>
<reference evidence="10" key="3">
    <citation type="submission" date="2025-09" db="UniProtKB">
        <authorList>
            <consortium name="Ensembl"/>
        </authorList>
    </citation>
    <scope>IDENTIFICATION</scope>
</reference>
<dbReference type="SMART" id="SM00645">
    <property type="entry name" value="Pept_C1"/>
    <property type="match status" value="1"/>
</dbReference>
<dbReference type="InterPro" id="IPR025661">
    <property type="entry name" value="Pept_asp_AS"/>
</dbReference>
<protein>
    <recommendedName>
        <fullName evidence="12">Cathepsin H</fullName>
    </recommendedName>
</protein>
<feature type="chain" id="PRO_5018564139" description="Cathepsin H" evidence="7">
    <location>
        <begin position="19"/>
        <end position="440"/>
    </location>
</feature>
<name>H2Z894_CIOSA</name>
<dbReference type="Gene3D" id="3.90.70.10">
    <property type="entry name" value="Cysteine proteinases"/>
    <property type="match status" value="1"/>
</dbReference>
<evidence type="ECO:0000256" key="5">
    <source>
        <dbReference type="ARBA" id="ARBA00023145"/>
    </source>
</evidence>
<dbReference type="FunCoup" id="H2Z894">
    <property type="interactions" value="37"/>
</dbReference>
<dbReference type="AlphaFoldDB" id="H2Z894"/>
<keyword evidence="5" id="KW-0865">Zymogen</keyword>
<dbReference type="InterPro" id="IPR013128">
    <property type="entry name" value="Peptidase_C1A"/>
</dbReference>
<dbReference type="InterPro" id="IPR039417">
    <property type="entry name" value="Peptidase_C1A_papain-like"/>
</dbReference>
<evidence type="ECO:0000256" key="2">
    <source>
        <dbReference type="ARBA" id="ARBA00022670"/>
    </source>
</evidence>
<dbReference type="eggNOG" id="KOG1543">
    <property type="taxonomic scope" value="Eukaryota"/>
</dbReference>
<evidence type="ECO:0000256" key="1">
    <source>
        <dbReference type="ARBA" id="ARBA00008455"/>
    </source>
</evidence>
<dbReference type="GeneTree" id="ENSGT00940000168558"/>
<dbReference type="Proteomes" id="UP000007875">
    <property type="component" value="Unassembled WGS sequence"/>
</dbReference>
<sequence>MKLFSFLTVMCCALGVPAFNLRNMVSSLEEFSEPEVSSLECYNTQNVLEQCLPIQNQCATVQYVISSIHPNVPEVIYFCSDEHLCSDPKAYCQLLQKTLPQNITITNCSMSCCSSNGCNKPQLRLNSELYLKEKTVFKSWQAEHSKYYNSQEEEERRFKIFNQKLKEINEFNSKSDRTWTMGLNEYSDLTIQEFASKKLMLPQKCSATNAGYLSLGPEPPAQMNWVEKGNYVTPVKNQGKCGSCWTFSTTGCLESAIAIHKPSHPLISLSEQQLVDCAQAFDDHGCNGGLPSQAFEYIHYNKGLMTEADYLYKGVDGNCQFVLSKASAFVKGVVNITKGSEDEIKQAVGLMNPVSIAFDVTDDFVNYKSGVFSSTKCGNKASEVNHAVLAVGYGYTADGEDYWLVKNSWGPKWGMDGYFRIKRGVNMCGLADCASYPIVV</sequence>
<evidence type="ECO:0000313" key="10">
    <source>
        <dbReference type="Ensembl" id="ENSCSAVP00000013806.1"/>
    </source>
</evidence>
<dbReference type="InterPro" id="IPR025660">
    <property type="entry name" value="Pept_his_AS"/>
</dbReference>
<evidence type="ECO:0000256" key="3">
    <source>
        <dbReference type="ARBA" id="ARBA00022801"/>
    </source>
</evidence>
<evidence type="ECO:0000256" key="7">
    <source>
        <dbReference type="SAM" id="SignalP"/>
    </source>
</evidence>
<keyword evidence="11" id="KW-1185">Reference proteome</keyword>
<feature type="domain" description="Cathepsin propeptide inhibitor" evidence="9">
    <location>
        <begin position="137"/>
        <end position="194"/>
    </location>
</feature>
<keyword evidence="2" id="KW-0645">Protease</keyword>
<accession>H2Z894</accession>
<proteinExistence type="inferred from homology"/>
<dbReference type="STRING" id="51511.ENSCSAVP00000013806"/>
<dbReference type="InParanoid" id="H2Z894"/>
<evidence type="ECO:0000256" key="4">
    <source>
        <dbReference type="ARBA" id="ARBA00022807"/>
    </source>
</evidence>